<feature type="compositionally biased region" description="Basic residues" evidence="2">
    <location>
        <begin position="19"/>
        <end position="28"/>
    </location>
</feature>
<keyword evidence="1" id="KW-0539">Nucleus</keyword>
<sequence>MRIANMDGDTPSADSSTASRRRTRRPHQKSREGCVQCKDRHVKCNEQHPQCRSCQKMDLRCSFSAPVPVPASMPLNPDSLMDLELLQYCHRRPGPGHDSVNLGFTHHYLLNSILSLAALQLHREAPSRDKWYARAVGHQQAALARARPHLTKLDASQRQALVAFSAFTSVYTVAEPLARPGRIAHTQPAFDAIKEIVHSCRLARSSRAFVQQNLAEEVAADAYLTYKYGKRQRVVPDGLDEQFPQLVDLRALIDKHAPSERREVCIDAATIVFTGVAKIQSDGRQMLPGAAWEWTIGVDDSFLELCIEENPAALVILAHYGALMTMEGDAWFLRKWPTVLVNYISRRLGDGWKEMEWPRSVVFGSSLEIPSPEHTPASDTRTGISV</sequence>
<keyword evidence="5" id="KW-1185">Reference proteome</keyword>
<gene>
    <name evidence="4" type="ORF">F5X68DRAFT_174832</name>
</gene>
<dbReference type="PROSITE" id="PS50048">
    <property type="entry name" value="ZN2_CY6_FUNGAL_2"/>
    <property type="match status" value="1"/>
</dbReference>
<dbReference type="OrthoDB" id="4841623at2759"/>
<protein>
    <recommendedName>
        <fullName evidence="3">Zn(2)-C6 fungal-type domain-containing protein</fullName>
    </recommendedName>
</protein>
<dbReference type="PANTHER" id="PTHR47784">
    <property type="entry name" value="STEROL UPTAKE CONTROL PROTEIN 2"/>
    <property type="match status" value="1"/>
</dbReference>
<dbReference type="GO" id="GO:0008270">
    <property type="term" value="F:zinc ion binding"/>
    <property type="evidence" value="ECO:0007669"/>
    <property type="project" value="InterPro"/>
</dbReference>
<dbReference type="EMBL" id="JAGSXJ010000027">
    <property type="protein sequence ID" value="KAH6672635.1"/>
    <property type="molecule type" value="Genomic_DNA"/>
</dbReference>
<comment type="caution">
    <text evidence="4">The sequence shown here is derived from an EMBL/GenBank/DDBJ whole genome shotgun (WGS) entry which is preliminary data.</text>
</comment>
<dbReference type="PANTHER" id="PTHR47784:SF4">
    <property type="entry name" value="ZN(II)2CYS6 TRANSCRIPTION FACTOR (EUROFUNG)"/>
    <property type="match status" value="1"/>
</dbReference>
<evidence type="ECO:0000256" key="1">
    <source>
        <dbReference type="ARBA" id="ARBA00023242"/>
    </source>
</evidence>
<dbReference type="Proteomes" id="UP000770015">
    <property type="component" value="Unassembled WGS sequence"/>
</dbReference>
<dbReference type="CDD" id="cd00067">
    <property type="entry name" value="GAL4"/>
    <property type="match status" value="1"/>
</dbReference>
<evidence type="ECO:0000313" key="4">
    <source>
        <dbReference type="EMBL" id="KAH6672635.1"/>
    </source>
</evidence>
<feature type="domain" description="Zn(2)-C6 fungal-type" evidence="3">
    <location>
        <begin position="33"/>
        <end position="63"/>
    </location>
</feature>
<dbReference type="SUPFAM" id="SSF57701">
    <property type="entry name" value="Zn2/Cys6 DNA-binding domain"/>
    <property type="match status" value="1"/>
</dbReference>
<proteinExistence type="predicted"/>
<dbReference type="InterPro" id="IPR001138">
    <property type="entry name" value="Zn2Cys6_DnaBD"/>
</dbReference>
<organism evidence="4 5">
    <name type="scientific">Plectosphaerella plurivora</name>
    <dbReference type="NCBI Taxonomy" id="936078"/>
    <lineage>
        <taxon>Eukaryota</taxon>
        <taxon>Fungi</taxon>
        <taxon>Dikarya</taxon>
        <taxon>Ascomycota</taxon>
        <taxon>Pezizomycotina</taxon>
        <taxon>Sordariomycetes</taxon>
        <taxon>Hypocreomycetidae</taxon>
        <taxon>Glomerellales</taxon>
        <taxon>Plectosphaerellaceae</taxon>
        <taxon>Plectosphaerella</taxon>
    </lineage>
</organism>
<name>A0A9P8V4L6_9PEZI</name>
<feature type="region of interest" description="Disordered" evidence="2">
    <location>
        <begin position="1"/>
        <end position="32"/>
    </location>
</feature>
<dbReference type="PROSITE" id="PS00463">
    <property type="entry name" value="ZN2_CY6_FUNGAL_1"/>
    <property type="match status" value="1"/>
</dbReference>
<feature type="compositionally biased region" description="Low complexity" evidence="2">
    <location>
        <begin position="9"/>
        <end position="18"/>
    </location>
</feature>
<dbReference type="AlphaFoldDB" id="A0A9P8V4L6"/>
<accession>A0A9P8V4L6</accession>
<dbReference type="InterPro" id="IPR053157">
    <property type="entry name" value="Sterol_Uptake_Regulator"/>
</dbReference>
<dbReference type="SMART" id="SM00066">
    <property type="entry name" value="GAL4"/>
    <property type="match status" value="1"/>
</dbReference>
<evidence type="ECO:0000313" key="5">
    <source>
        <dbReference type="Proteomes" id="UP000770015"/>
    </source>
</evidence>
<reference evidence="4" key="1">
    <citation type="journal article" date="2021" name="Nat. Commun.">
        <title>Genetic determinants of endophytism in the Arabidopsis root mycobiome.</title>
        <authorList>
            <person name="Mesny F."/>
            <person name="Miyauchi S."/>
            <person name="Thiergart T."/>
            <person name="Pickel B."/>
            <person name="Atanasova L."/>
            <person name="Karlsson M."/>
            <person name="Huettel B."/>
            <person name="Barry K.W."/>
            <person name="Haridas S."/>
            <person name="Chen C."/>
            <person name="Bauer D."/>
            <person name="Andreopoulos W."/>
            <person name="Pangilinan J."/>
            <person name="LaButti K."/>
            <person name="Riley R."/>
            <person name="Lipzen A."/>
            <person name="Clum A."/>
            <person name="Drula E."/>
            <person name="Henrissat B."/>
            <person name="Kohler A."/>
            <person name="Grigoriev I.V."/>
            <person name="Martin F.M."/>
            <person name="Hacquard S."/>
        </authorList>
    </citation>
    <scope>NUCLEOTIDE SEQUENCE</scope>
    <source>
        <strain evidence="4">MPI-SDFR-AT-0117</strain>
    </source>
</reference>
<evidence type="ECO:0000259" key="3">
    <source>
        <dbReference type="PROSITE" id="PS50048"/>
    </source>
</evidence>
<dbReference type="InterPro" id="IPR036864">
    <property type="entry name" value="Zn2-C6_fun-type_DNA-bd_sf"/>
</dbReference>
<dbReference type="Pfam" id="PF00172">
    <property type="entry name" value="Zn_clus"/>
    <property type="match status" value="1"/>
</dbReference>
<dbReference type="GO" id="GO:0001228">
    <property type="term" value="F:DNA-binding transcription activator activity, RNA polymerase II-specific"/>
    <property type="evidence" value="ECO:0007669"/>
    <property type="project" value="TreeGrafter"/>
</dbReference>
<evidence type="ECO:0000256" key="2">
    <source>
        <dbReference type="SAM" id="MobiDB-lite"/>
    </source>
</evidence>
<dbReference type="Gene3D" id="4.10.240.10">
    <property type="entry name" value="Zn(2)-C6 fungal-type DNA-binding domain"/>
    <property type="match status" value="1"/>
</dbReference>